<dbReference type="FunFam" id="1.10.8.1310:FF:000005">
    <property type="entry name" value="GTPase-activating protein gyp10"/>
    <property type="match status" value="1"/>
</dbReference>
<dbReference type="InterPro" id="IPR035969">
    <property type="entry name" value="Rab-GAP_TBC_sf"/>
</dbReference>
<proteinExistence type="predicted"/>
<dbReference type="GO" id="GO:0006888">
    <property type="term" value="P:endoplasmic reticulum to Golgi vesicle-mediated transport"/>
    <property type="evidence" value="ECO:0007669"/>
    <property type="project" value="TreeGrafter"/>
</dbReference>
<dbReference type="Gene3D" id="1.10.472.80">
    <property type="entry name" value="Ypt/Rab-GAP domain of gyp1p, domain 3"/>
    <property type="match status" value="1"/>
</dbReference>
<dbReference type="EMBL" id="ML991832">
    <property type="protein sequence ID" value="KAF2231031.1"/>
    <property type="molecule type" value="Genomic_DNA"/>
</dbReference>
<keyword evidence="1" id="KW-0343">GTPase activation</keyword>
<evidence type="ECO:0000259" key="3">
    <source>
        <dbReference type="PROSITE" id="PS50086"/>
    </source>
</evidence>
<dbReference type="AlphaFoldDB" id="A0A6A6GZJ9"/>
<accession>A0A6A6GZJ9</accession>
<dbReference type="GO" id="GO:0005096">
    <property type="term" value="F:GTPase activator activity"/>
    <property type="evidence" value="ECO:0007669"/>
    <property type="project" value="UniProtKB-KW"/>
</dbReference>
<evidence type="ECO:0000256" key="2">
    <source>
        <dbReference type="SAM" id="MobiDB-lite"/>
    </source>
</evidence>
<protein>
    <recommendedName>
        <fullName evidence="3">Rab-GAP TBC domain-containing protein</fullName>
    </recommendedName>
</protein>
<feature type="domain" description="Rab-GAP TBC" evidence="3">
    <location>
        <begin position="75"/>
        <end position="275"/>
    </location>
</feature>
<gene>
    <name evidence="4" type="ORF">EV356DRAFT_507808</name>
</gene>
<feature type="compositionally biased region" description="Basic and acidic residues" evidence="2">
    <location>
        <begin position="19"/>
        <end position="30"/>
    </location>
</feature>
<keyword evidence="5" id="KW-1185">Reference proteome</keyword>
<dbReference type="SMART" id="SM00164">
    <property type="entry name" value="TBC"/>
    <property type="match status" value="1"/>
</dbReference>
<evidence type="ECO:0000313" key="4">
    <source>
        <dbReference type="EMBL" id="KAF2231031.1"/>
    </source>
</evidence>
<dbReference type="Proteomes" id="UP000800092">
    <property type="component" value="Unassembled WGS sequence"/>
</dbReference>
<evidence type="ECO:0000256" key="1">
    <source>
        <dbReference type="ARBA" id="ARBA00022468"/>
    </source>
</evidence>
<dbReference type="PROSITE" id="PS50086">
    <property type="entry name" value="TBC_RABGAP"/>
    <property type="match status" value="1"/>
</dbReference>
<dbReference type="Gene3D" id="1.10.8.1310">
    <property type="match status" value="1"/>
</dbReference>
<evidence type="ECO:0000313" key="5">
    <source>
        <dbReference type="Proteomes" id="UP000800092"/>
    </source>
</evidence>
<dbReference type="GO" id="GO:0005789">
    <property type="term" value="C:endoplasmic reticulum membrane"/>
    <property type="evidence" value="ECO:0007669"/>
    <property type="project" value="TreeGrafter"/>
</dbReference>
<sequence length="475" mass="53931">MASSPRLVTGERQAPVQDTEERQSISDEKGWPIPDGCLRDNSSMAESDKATEIGIACNQQDLRALRNLAATRGGLLIDSLRQKAWPLLLGVDQESTTAPQSSWESLPTHKDENQVKLDVDRAFVYYPSESDAQLSTRRTSLQTLITVVLRRHPYLSYFQGYHDIVQVFLLVFGSSPLNKPAKETKQPQISAECMACIERLSLLRIRDFLLPTLDGLNAHMSLLPSILEVADTELYVHIRQTHRSYSLSGILTLYAHEIQDYDVIARLFDFLLATDAVMSVYLFGAIILSRRDTVFEIESTDTDMLLHTLSKLPQPLDLEALIAHALHLYSQYPPLKLPHGAWRQISSNSVLKTCSYGHDGYRKIRGKARTRTTWQGENTSSIAKKKPRSSIPFEDQTLQDGEAYFHAQAAELKRAEAREKVRKKFFSLWIRYRKPARNLALFTTVAVFAYWLRSGTDLNMALMDILRNLRGMRTT</sequence>
<dbReference type="SUPFAM" id="SSF47923">
    <property type="entry name" value="Ypt/Rab-GAP domain of gyp1p"/>
    <property type="match status" value="2"/>
</dbReference>
<dbReference type="PANTHER" id="PTHR20913:SF7">
    <property type="entry name" value="RE60063P"/>
    <property type="match status" value="1"/>
</dbReference>
<feature type="region of interest" description="Disordered" evidence="2">
    <location>
        <begin position="1"/>
        <end position="45"/>
    </location>
</feature>
<reference evidence="4" key="1">
    <citation type="journal article" date="2020" name="Stud. Mycol.">
        <title>101 Dothideomycetes genomes: a test case for predicting lifestyles and emergence of pathogens.</title>
        <authorList>
            <person name="Haridas S."/>
            <person name="Albert R."/>
            <person name="Binder M."/>
            <person name="Bloem J."/>
            <person name="Labutti K."/>
            <person name="Salamov A."/>
            <person name="Andreopoulos B."/>
            <person name="Baker S."/>
            <person name="Barry K."/>
            <person name="Bills G."/>
            <person name="Bluhm B."/>
            <person name="Cannon C."/>
            <person name="Castanera R."/>
            <person name="Culley D."/>
            <person name="Daum C."/>
            <person name="Ezra D."/>
            <person name="Gonzalez J."/>
            <person name="Henrissat B."/>
            <person name="Kuo A."/>
            <person name="Liang C."/>
            <person name="Lipzen A."/>
            <person name="Lutzoni F."/>
            <person name="Magnuson J."/>
            <person name="Mondo S."/>
            <person name="Nolan M."/>
            <person name="Ohm R."/>
            <person name="Pangilinan J."/>
            <person name="Park H.-J."/>
            <person name="Ramirez L."/>
            <person name="Alfaro M."/>
            <person name="Sun H."/>
            <person name="Tritt A."/>
            <person name="Yoshinaga Y."/>
            <person name="Zwiers L.-H."/>
            <person name="Turgeon B."/>
            <person name="Goodwin S."/>
            <person name="Spatafora J."/>
            <person name="Crous P."/>
            <person name="Grigoriev I."/>
        </authorList>
    </citation>
    <scope>NUCLEOTIDE SEQUENCE</scope>
    <source>
        <strain evidence="4">Tuck. ex Michener</strain>
    </source>
</reference>
<dbReference type="InterPro" id="IPR000195">
    <property type="entry name" value="Rab-GAP-TBC_dom"/>
</dbReference>
<dbReference type="InterPro" id="IPR045913">
    <property type="entry name" value="TBC20/Gyp8-like"/>
</dbReference>
<name>A0A6A6GZJ9_VIRVR</name>
<organism evidence="4 5">
    <name type="scientific">Viridothelium virens</name>
    <name type="common">Speckled blister lichen</name>
    <name type="synonym">Trypethelium virens</name>
    <dbReference type="NCBI Taxonomy" id="1048519"/>
    <lineage>
        <taxon>Eukaryota</taxon>
        <taxon>Fungi</taxon>
        <taxon>Dikarya</taxon>
        <taxon>Ascomycota</taxon>
        <taxon>Pezizomycotina</taxon>
        <taxon>Dothideomycetes</taxon>
        <taxon>Dothideomycetes incertae sedis</taxon>
        <taxon>Trypetheliales</taxon>
        <taxon>Trypetheliaceae</taxon>
        <taxon>Viridothelium</taxon>
    </lineage>
</organism>
<dbReference type="OrthoDB" id="206700at2759"/>
<dbReference type="PANTHER" id="PTHR20913">
    <property type="entry name" value="TBC1 DOMAIN FAMILY MEMBER 20/GTPASE"/>
    <property type="match status" value="1"/>
</dbReference>
<dbReference type="Pfam" id="PF00566">
    <property type="entry name" value="RabGAP-TBC"/>
    <property type="match status" value="1"/>
</dbReference>